<protein>
    <recommendedName>
        <fullName evidence="2">thymidine kinase</fullName>
        <ecNumber evidence="2">2.7.1.21</ecNumber>
    </recommendedName>
</protein>
<name>A0A3B0SH25_9ZZZZ</name>
<comment type="similarity">
    <text evidence="1">Belongs to the thymidine kinase family.</text>
</comment>
<sequence length="194" mass="21403">MHRRADQGWIEVIAGPMFSGKSEELIRRVTRYHLARVPTQTFKPALDTRYAVAEVVSHSRLSTQATPVGDSAELLRTVEDRTVIIGIDEGQFFDDGLVEVAEMLAGAGKNLIIAGLDLDYLGRPFEPIPSLMLRAEYVTKSLAVCHRCGGAGLFTQRVVQSDDLVVLGATDAYEARCRRCYDPNEASQTTMDVE</sequence>
<evidence type="ECO:0000313" key="8">
    <source>
        <dbReference type="EMBL" id="VAW00099.1"/>
    </source>
</evidence>
<dbReference type="GO" id="GO:0005829">
    <property type="term" value="C:cytosol"/>
    <property type="evidence" value="ECO:0007669"/>
    <property type="project" value="TreeGrafter"/>
</dbReference>
<dbReference type="GO" id="GO:0046104">
    <property type="term" value="P:thymidine metabolic process"/>
    <property type="evidence" value="ECO:0007669"/>
    <property type="project" value="TreeGrafter"/>
</dbReference>
<dbReference type="HAMAP" id="MF_00124">
    <property type="entry name" value="Thymidine_kinase"/>
    <property type="match status" value="1"/>
</dbReference>
<organism evidence="8">
    <name type="scientific">hydrothermal vent metagenome</name>
    <dbReference type="NCBI Taxonomy" id="652676"/>
    <lineage>
        <taxon>unclassified sequences</taxon>
        <taxon>metagenomes</taxon>
        <taxon>ecological metagenomes</taxon>
    </lineage>
</organism>
<dbReference type="AlphaFoldDB" id="A0A3B0SH25"/>
<dbReference type="GO" id="GO:0071897">
    <property type="term" value="P:DNA biosynthetic process"/>
    <property type="evidence" value="ECO:0007669"/>
    <property type="project" value="UniProtKB-KW"/>
</dbReference>
<dbReference type="EC" id="2.7.1.21" evidence="2"/>
<gene>
    <name evidence="8" type="ORF">MNBD_ACTINO01-2343</name>
</gene>
<keyword evidence="5" id="KW-0547">Nucleotide-binding</keyword>
<dbReference type="PANTHER" id="PTHR11441">
    <property type="entry name" value="THYMIDINE KINASE"/>
    <property type="match status" value="1"/>
</dbReference>
<accession>A0A3B0SH25</accession>
<dbReference type="PANTHER" id="PTHR11441:SF0">
    <property type="entry name" value="THYMIDINE KINASE, CYTOSOLIC"/>
    <property type="match status" value="1"/>
</dbReference>
<keyword evidence="7" id="KW-0067">ATP-binding</keyword>
<evidence type="ECO:0000256" key="1">
    <source>
        <dbReference type="ARBA" id="ARBA00007587"/>
    </source>
</evidence>
<dbReference type="InterPro" id="IPR001267">
    <property type="entry name" value="Thymidine_kinase"/>
</dbReference>
<evidence type="ECO:0000256" key="5">
    <source>
        <dbReference type="ARBA" id="ARBA00022741"/>
    </source>
</evidence>
<dbReference type="GO" id="GO:0004797">
    <property type="term" value="F:thymidine kinase activity"/>
    <property type="evidence" value="ECO:0007669"/>
    <property type="project" value="UniProtKB-EC"/>
</dbReference>
<keyword evidence="4 8" id="KW-0808">Transferase</keyword>
<proteinExistence type="inferred from homology"/>
<dbReference type="Gene3D" id="3.40.50.300">
    <property type="entry name" value="P-loop containing nucleotide triphosphate hydrolases"/>
    <property type="match status" value="1"/>
</dbReference>
<reference evidence="8" key="1">
    <citation type="submission" date="2018-06" db="EMBL/GenBank/DDBJ databases">
        <authorList>
            <person name="Zhirakovskaya E."/>
        </authorList>
    </citation>
    <scope>NUCLEOTIDE SEQUENCE</scope>
</reference>
<dbReference type="EMBL" id="UOEI01000275">
    <property type="protein sequence ID" value="VAW00099.1"/>
    <property type="molecule type" value="Genomic_DNA"/>
</dbReference>
<keyword evidence="3" id="KW-0237">DNA synthesis</keyword>
<dbReference type="PIRSF" id="PIRSF035805">
    <property type="entry name" value="TK_cell"/>
    <property type="match status" value="1"/>
</dbReference>
<dbReference type="InterPro" id="IPR020633">
    <property type="entry name" value="Thymidine_kinase_CS"/>
</dbReference>
<dbReference type="SUPFAM" id="SSF52540">
    <property type="entry name" value="P-loop containing nucleoside triphosphate hydrolases"/>
    <property type="match status" value="1"/>
</dbReference>
<keyword evidence="6 8" id="KW-0418">Kinase</keyword>
<dbReference type="SUPFAM" id="SSF57716">
    <property type="entry name" value="Glucocorticoid receptor-like (DNA-binding domain)"/>
    <property type="match status" value="1"/>
</dbReference>
<dbReference type="InterPro" id="IPR027417">
    <property type="entry name" value="P-loop_NTPase"/>
</dbReference>
<evidence type="ECO:0000256" key="7">
    <source>
        <dbReference type="ARBA" id="ARBA00022840"/>
    </source>
</evidence>
<evidence type="ECO:0000256" key="3">
    <source>
        <dbReference type="ARBA" id="ARBA00022634"/>
    </source>
</evidence>
<evidence type="ECO:0000256" key="4">
    <source>
        <dbReference type="ARBA" id="ARBA00022679"/>
    </source>
</evidence>
<dbReference type="NCBIfam" id="NF003296">
    <property type="entry name" value="PRK04296.1-1"/>
    <property type="match status" value="1"/>
</dbReference>
<dbReference type="Pfam" id="PF00265">
    <property type="entry name" value="TK"/>
    <property type="match status" value="1"/>
</dbReference>
<evidence type="ECO:0000256" key="2">
    <source>
        <dbReference type="ARBA" id="ARBA00012118"/>
    </source>
</evidence>
<dbReference type="Gene3D" id="3.30.60.20">
    <property type="match status" value="1"/>
</dbReference>
<dbReference type="PROSITE" id="PS00603">
    <property type="entry name" value="TK_CELLULAR_TYPE"/>
    <property type="match status" value="1"/>
</dbReference>
<dbReference type="GO" id="GO:0005524">
    <property type="term" value="F:ATP binding"/>
    <property type="evidence" value="ECO:0007669"/>
    <property type="project" value="UniProtKB-KW"/>
</dbReference>
<evidence type="ECO:0000256" key="6">
    <source>
        <dbReference type="ARBA" id="ARBA00022777"/>
    </source>
</evidence>